<dbReference type="Pfam" id="PF00561">
    <property type="entry name" value="Abhydrolase_1"/>
    <property type="match status" value="1"/>
</dbReference>
<dbReference type="Proteomes" id="UP000076276">
    <property type="component" value="Unassembled WGS sequence"/>
</dbReference>
<dbReference type="InterPro" id="IPR000639">
    <property type="entry name" value="Epox_hydrolase-like"/>
</dbReference>
<name>A0A151Y3W5_9GAMM</name>
<dbReference type="PANTHER" id="PTHR46438">
    <property type="entry name" value="ALPHA/BETA-HYDROLASES SUPERFAMILY PROTEIN"/>
    <property type="match status" value="1"/>
</dbReference>
<sequence>MTIWTDLLGAEVRFHNAGGWRTRAIQAGNEGPAIILMHGVSGHADGFCKNVIPLANAGFRVYAIDAIGHGLSDKPEDVVYECPLYVEHLKRFMDANNIDKAFFVGQSLGGWTAMSFAHQYPDRVLGIVSLTGAGLRLSDPESEAIVQKVVQGVADVTKKATDAPTRESVRKRLEWLMADNNDVTDELVEVRYRYFTSEQGLRIMPKIARETIGEGNNRWMLTEDILKSLQTKILFLWTDQNPSMPAHIAEKASKIVPHGEYTVVEPAGHWAHFEQPEKVNKILIEWFKNV</sequence>
<dbReference type="RefSeq" id="WP_067667020.1">
    <property type="nucleotide sequence ID" value="NZ_CBCSIK010000008.1"/>
</dbReference>
<accession>A0A151Y3W5</accession>
<evidence type="ECO:0000313" key="3">
    <source>
        <dbReference type="Proteomes" id="UP000076276"/>
    </source>
</evidence>
<evidence type="ECO:0000259" key="1">
    <source>
        <dbReference type="Pfam" id="PF00561"/>
    </source>
</evidence>
<dbReference type="PANTHER" id="PTHR46438:SF2">
    <property type="entry name" value="ALPHA_BETA-HYDROLASES SUPERFAMILY PROTEIN"/>
    <property type="match status" value="1"/>
</dbReference>
<organism evidence="2 3">
    <name type="scientific">Acinetobacter pragensis</name>
    <dbReference type="NCBI Taxonomy" id="1806892"/>
    <lineage>
        <taxon>Bacteria</taxon>
        <taxon>Pseudomonadati</taxon>
        <taxon>Pseudomonadota</taxon>
        <taxon>Gammaproteobacteria</taxon>
        <taxon>Moraxellales</taxon>
        <taxon>Moraxellaceae</taxon>
        <taxon>Acinetobacter</taxon>
    </lineage>
</organism>
<dbReference type="GO" id="GO:0003824">
    <property type="term" value="F:catalytic activity"/>
    <property type="evidence" value="ECO:0007669"/>
    <property type="project" value="InterPro"/>
</dbReference>
<proteinExistence type="predicted"/>
<dbReference type="InterPro" id="IPR000073">
    <property type="entry name" value="AB_hydrolase_1"/>
</dbReference>
<dbReference type="EMBL" id="LUAW01000013">
    <property type="protein sequence ID" value="KYQ72734.1"/>
    <property type="molecule type" value="Genomic_DNA"/>
</dbReference>
<reference evidence="2 3" key="1">
    <citation type="submission" date="2016-03" db="EMBL/GenBank/DDBJ databases">
        <title>Acinetobacter genomospecies 28 strain ANC 4149.</title>
        <authorList>
            <person name="Radolfova-Krizova L."/>
            <person name="Nemec A."/>
        </authorList>
    </citation>
    <scope>NUCLEOTIDE SEQUENCE [LARGE SCALE GENOMIC DNA]</scope>
    <source>
        <strain evidence="2 3">ANC 4149</strain>
    </source>
</reference>
<dbReference type="InterPro" id="IPR029058">
    <property type="entry name" value="AB_hydrolase_fold"/>
</dbReference>
<dbReference type="AlphaFoldDB" id="A0A151Y3W5"/>
<keyword evidence="3" id="KW-1185">Reference proteome</keyword>
<dbReference type="OrthoDB" id="9785847at2"/>
<evidence type="ECO:0000313" key="2">
    <source>
        <dbReference type="EMBL" id="KYQ72734.1"/>
    </source>
</evidence>
<dbReference type="Gene3D" id="3.40.50.1820">
    <property type="entry name" value="alpha/beta hydrolase"/>
    <property type="match status" value="1"/>
</dbReference>
<protein>
    <recommendedName>
        <fullName evidence="1">AB hydrolase-1 domain-containing protein</fullName>
    </recommendedName>
</protein>
<dbReference type="SUPFAM" id="SSF53474">
    <property type="entry name" value="alpha/beta-Hydrolases"/>
    <property type="match status" value="1"/>
</dbReference>
<comment type="caution">
    <text evidence="2">The sequence shown here is derived from an EMBL/GenBank/DDBJ whole genome shotgun (WGS) entry which is preliminary data.</text>
</comment>
<dbReference type="PRINTS" id="PR00412">
    <property type="entry name" value="EPOXHYDRLASE"/>
</dbReference>
<dbReference type="STRING" id="1806892.AZH43_07705"/>
<gene>
    <name evidence="2" type="ORF">AZH43_07705</name>
</gene>
<feature type="domain" description="AB hydrolase-1" evidence="1">
    <location>
        <begin position="32"/>
        <end position="276"/>
    </location>
</feature>
<dbReference type="PRINTS" id="PR00111">
    <property type="entry name" value="ABHYDROLASE"/>
</dbReference>